<keyword evidence="5" id="KW-1185">Reference proteome</keyword>
<feature type="domain" description="Phosphomevalonate dehydratase large subunit-like" evidence="3">
    <location>
        <begin position="6"/>
        <end position="412"/>
    </location>
</feature>
<dbReference type="PANTHER" id="PTHR36577:SF3">
    <property type="entry name" value="DUF521 DOMAIN PROTEIN (AFU_ORTHOLOGUE AFUA_6G00490)"/>
    <property type="match status" value="1"/>
</dbReference>
<accession>C6PRY7</accession>
<dbReference type="InterPro" id="IPR007506">
    <property type="entry name" value="PMDh-L-like_dom"/>
</dbReference>
<name>C6PRY7_9CLOT</name>
<evidence type="ECO:0000313" key="5">
    <source>
        <dbReference type="Proteomes" id="UP000004198"/>
    </source>
</evidence>
<dbReference type="EMBL" id="ACVI01000019">
    <property type="protein sequence ID" value="EET88039.1"/>
    <property type="molecule type" value="Genomic_DNA"/>
</dbReference>
<comment type="caution">
    <text evidence="4">The sequence shown here is derived from an EMBL/GenBank/DDBJ whole genome shotgun (WGS) entry which is preliminary data.</text>
</comment>
<dbReference type="PANTHER" id="PTHR36577">
    <property type="entry name" value="DUF521 DOMAIN PROTEIN (AFU_ORTHOLOGUE AFUA_6G00490)"/>
    <property type="match status" value="1"/>
</dbReference>
<dbReference type="GO" id="GO:0016829">
    <property type="term" value="F:lyase activity"/>
    <property type="evidence" value="ECO:0007669"/>
    <property type="project" value="UniProtKB-KW"/>
</dbReference>
<gene>
    <name evidence="4" type="ORF">CcarbDRAFT_1554</name>
</gene>
<reference evidence="4 5" key="1">
    <citation type="submission" date="2009-06" db="EMBL/GenBank/DDBJ databases">
        <title>The draft genome of Clostridium carboxidivorans P7.</title>
        <authorList>
            <consortium name="US DOE Joint Genome Institute (JGI-PGF)"/>
            <person name="Lucas S."/>
            <person name="Copeland A."/>
            <person name="Lapidus A."/>
            <person name="Glavina del Rio T."/>
            <person name="Tice H."/>
            <person name="Bruce D."/>
            <person name="Goodwin L."/>
            <person name="Pitluck S."/>
            <person name="Larimer F."/>
            <person name="Land M.L."/>
            <person name="Hauser L."/>
            <person name="Hemme C.L."/>
        </authorList>
    </citation>
    <scope>NUCLEOTIDE SEQUENCE [LARGE SCALE GENOMIC DNA]</scope>
    <source>
        <strain evidence="4 5">P7</strain>
    </source>
</reference>
<dbReference type="OrthoDB" id="1550274at2"/>
<dbReference type="AlphaFoldDB" id="C6PRY7"/>
<dbReference type="eggNOG" id="COG1679">
    <property type="taxonomic scope" value="Bacteria"/>
</dbReference>
<protein>
    <recommendedName>
        <fullName evidence="3">Phosphomevalonate dehydratase large subunit-like domain-containing protein</fullName>
    </recommendedName>
</protein>
<evidence type="ECO:0000256" key="1">
    <source>
        <dbReference type="ARBA" id="ARBA00023004"/>
    </source>
</evidence>
<organism evidence="4 5">
    <name type="scientific">Clostridium carboxidivorans P7</name>
    <dbReference type="NCBI Taxonomy" id="536227"/>
    <lineage>
        <taxon>Bacteria</taxon>
        <taxon>Bacillati</taxon>
        <taxon>Bacillota</taxon>
        <taxon>Clostridia</taxon>
        <taxon>Eubacteriales</taxon>
        <taxon>Clostridiaceae</taxon>
        <taxon>Clostridium</taxon>
    </lineage>
</organism>
<dbReference type="Pfam" id="PF04412">
    <property type="entry name" value="AcnX"/>
    <property type="match status" value="1"/>
</dbReference>
<evidence type="ECO:0000313" key="4">
    <source>
        <dbReference type="EMBL" id="EET88039.1"/>
    </source>
</evidence>
<dbReference type="PATRIC" id="fig|536227.13.peg.819"/>
<evidence type="ECO:0000259" key="3">
    <source>
        <dbReference type="Pfam" id="PF04412"/>
    </source>
</evidence>
<dbReference type="RefSeq" id="WP_007060439.1">
    <property type="nucleotide sequence ID" value="NZ_ACVI01000019.1"/>
</dbReference>
<keyword evidence="1" id="KW-0408">Iron</keyword>
<keyword evidence="2" id="KW-0456">Lyase</keyword>
<dbReference type="Proteomes" id="UP000004198">
    <property type="component" value="Unassembled WGS sequence"/>
</dbReference>
<sequence length="429" mass="47833">MEKYNMELTLEEKEILDGKQGKVMKKILESVVLYGEAFGAKRLLPIEGPAHIVTSFGRSGLDTVFDIMDEIIQSGIKVKHPFTVDPKPMDYENIEYTEAEKEALLETYCNQDRYIKQLEKLGLKNSNAFTCTCYMKEVGNRPKMGQVISWAESSAVVYANSVLGARTNRNSGVIELLCALIGKVPEFGLVTNEGRKAKWLIEVRTSTKPNAHLLGSAIGMKVVEEVPYIIGLDKFLGNKITPVVSDYLKDMGASSASNGAVGLYHVENITPEAADEGRGLLVPNYKTYVIDDSELERVMKAYPMMWKDINAKPDICLIGCPHLSLEQIYEWVENISKALKSAGKEKVALTTYLSAAPDVINKFKEDEESYNKLLQCGLTLNYLCPLMYLGNTKGSKQFPVTNSNKLRTYSKARFFLDDEILKIIVSGSI</sequence>
<proteinExistence type="predicted"/>
<dbReference type="KEGG" id="cck:Ccar_03865"/>
<evidence type="ECO:0000256" key="2">
    <source>
        <dbReference type="ARBA" id="ARBA00023239"/>
    </source>
</evidence>
<dbReference type="STRING" id="536227.Ccar_03865"/>